<dbReference type="OrthoDB" id="66620at2759"/>
<feature type="transmembrane region" description="Helical" evidence="9">
    <location>
        <begin position="360"/>
        <end position="380"/>
    </location>
</feature>
<dbReference type="Pfam" id="PF01061">
    <property type="entry name" value="ABC2_membrane"/>
    <property type="match status" value="1"/>
</dbReference>
<feature type="transmembrane region" description="Helical" evidence="9">
    <location>
        <begin position="392"/>
        <end position="416"/>
    </location>
</feature>
<dbReference type="PROSITE" id="PS50893">
    <property type="entry name" value="ABC_TRANSPORTER_2"/>
    <property type="match status" value="1"/>
</dbReference>
<dbReference type="STRING" id="35570.A0A1I8NUA2"/>
<keyword evidence="5" id="KW-0547">Nucleotide-binding</keyword>
<feature type="transmembrane region" description="Helical" evidence="9">
    <location>
        <begin position="587"/>
        <end position="609"/>
    </location>
</feature>
<evidence type="ECO:0000256" key="9">
    <source>
        <dbReference type="SAM" id="Phobius"/>
    </source>
</evidence>
<evidence type="ECO:0000256" key="5">
    <source>
        <dbReference type="ARBA" id="ARBA00022741"/>
    </source>
</evidence>
<dbReference type="EnsemblMetazoa" id="SCAU002100-RB">
    <property type="protein sequence ID" value="SCAU002100-PB"/>
    <property type="gene ID" value="SCAU002100"/>
</dbReference>
<reference evidence="11" key="1">
    <citation type="submission" date="2020-05" db="UniProtKB">
        <authorList>
            <consortium name="EnsemblMetazoa"/>
        </authorList>
    </citation>
    <scope>IDENTIFICATION</scope>
    <source>
        <strain evidence="11">USDA</strain>
    </source>
</reference>
<feature type="transmembrane region" description="Helical" evidence="9">
    <location>
        <begin position="437"/>
        <end position="463"/>
    </location>
</feature>
<dbReference type="AlphaFoldDB" id="A0A1I8NUA2"/>
<dbReference type="SUPFAM" id="SSF52540">
    <property type="entry name" value="P-loop containing nucleoside triphosphate hydrolases"/>
    <property type="match status" value="1"/>
</dbReference>
<dbReference type="VEuPathDB" id="VectorBase:SCAU002100"/>
<dbReference type="InterPro" id="IPR013525">
    <property type="entry name" value="ABC2_TM"/>
</dbReference>
<dbReference type="SMART" id="SM00382">
    <property type="entry name" value="AAA"/>
    <property type="match status" value="1"/>
</dbReference>
<evidence type="ECO:0000256" key="3">
    <source>
        <dbReference type="ARBA" id="ARBA00022448"/>
    </source>
</evidence>
<keyword evidence="8 9" id="KW-0472">Membrane</keyword>
<proteinExistence type="inferred from homology"/>
<dbReference type="InterPro" id="IPR050352">
    <property type="entry name" value="ABCG_transporters"/>
</dbReference>
<comment type="subcellular location">
    <subcellularLocation>
        <location evidence="1">Membrane</location>
        <topology evidence="1">Multi-pass membrane protein</topology>
    </subcellularLocation>
</comment>
<evidence type="ECO:0000256" key="8">
    <source>
        <dbReference type="ARBA" id="ARBA00023136"/>
    </source>
</evidence>
<keyword evidence="3" id="KW-0813">Transport</keyword>
<dbReference type="PANTHER" id="PTHR48041:SF15">
    <property type="entry name" value="FI05267P"/>
    <property type="match status" value="1"/>
</dbReference>
<dbReference type="Gene3D" id="3.40.50.300">
    <property type="entry name" value="P-loop containing nucleotide triphosphate hydrolases"/>
    <property type="match status" value="1"/>
</dbReference>
<evidence type="ECO:0000259" key="10">
    <source>
        <dbReference type="PROSITE" id="PS50893"/>
    </source>
</evidence>
<protein>
    <recommendedName>
        <fullName evidence="10">ABC transporter domain-containing protein</fullName>
    </recommendedName>
</protein>
<dbReference type="InterPro" id="IPR017871">
    <property type="entry name" value="ABC_transporter-like_CS"/>
</dbReference>
<organism evidence="11 12">
    <name type="scientific">Stomoxys calcitrans</name>
    <name type="common">Stable fly</name>
    <name type="synonym">Conops calcitrans</name>
    <dbReference type="NCBI Taxonomy" id="35570"/>
    <lineage>
        <taxon>Eukaryota</taxon>
        <taxon>Metazoa</taxon>
        <taxon>Ecdysozoa</taxon>
        <taxon>Arthropoda</taxon>
        <taxon>Hexapoda</taxon>
        <taxon>Insecta</taxon>
        <taxon>Pterygota</taxon>
        <taxon>Neoptera</taxon>
        <taxon>Endopterygota</taxon>
        <taxon>Diptera</taxon>
        <taxon>Brachycera</taxon>
        <taxon>Muscomorpha</taxon>
        <taxon>Muscoidea</taxon>
        <taxon>Muscidae</taxon>
        <taxon>Stomoxys</taxon>
    </lineage>
</organism>
<feature type="transmembrane region" description="Helical" evidence="9">
    <location>
        <begin position="475"/>
        <end position="494"/>
    </location>
</feature>
<evidence type="ECO:0000256" key="7">
    <source>
        <dbReference type="ARBA" id="ARBA00022989"/>
    </source>
</evidence>
<evidence type="ECO:0000256" key="4">
    <source>
        <dbReference type="ARBA" id="ARBA00022692"/>
    </source>
</evidence>
<dbReference type="GO" id="GO:0140359">
    <property type="term" value="F:ABC-type transporter activity"/>
    <property type="evidence" value="ECO:0007669"/>
    <property type="project" value="InterPro"/>
</dbReference>
<dbReference type="InterPro" id="IPR003593">
    <property type="entry name" value="AAA+_ATPase"/>
</dbReference>
<evidence type="ECO:0000313" key="11">
    <source>
        <dbReference type="EnsemblMetazoa" id="SCAU002100-PB"/>
    </source>
</evidence>
<dbReference type="InterPro" id="IPR003439">
    <property type="entry name" value="ABC_transporter-like_ATP-bd"/>
</dbReference>
<accession>A0A1I8NUA2</accession>
<dbReference type="FunFam" id="3.40.50.300:FF:001077">
    <property type="entry name" value="Uncharacterized protein, isoform A"/>
    <property type="match status" value="1"/>
</dbReference>
<dbReference type="Proteomes" id="UP000095300">
    <property type="component" value="Unassembled WGS sequence"/>
</dbReference>
<evidence type="ECO:0000313" key="12">
    <source>
        <dbReference type="Proteomes" id="UP000095300"/>
    </source>
</evidence>
<comment type="similarity">
    <text evidence="2">Belongs to the ABC transporter superfamily. ABCG family. Eye pigment precursor importer (TC 3.A.1.204) subfamily.</text>
</comment>
<evidence type="ECO:0000256" key="1">
    <source>
        <dbReference type="ARBA" id="ARBA00004141"/>
    </source>
</evidence>
<evidence type="ECO:0000256" key="6">
    <source>
        <dbReference type="ARBA" id="ARBA00022840"/>
    </source>
</evidence>
<keyword evidence="7 9" id="KW-1133">Transmembrane helix</keyword>
<feature type="transmembrane region" description="Helical" evidence="9">
    <location>
        <begin position="501"/>
        <end position="522"/>
    </location>
</feature>
<dbReference type="GO" id="GO:0005524">
    <property type="term" value="F:ATP binding"/>
    <property type="evidence" value="ECO:0007669"/>
    <property type="project" value="UniProtKB-KW"/>
</dbReference>
<keyword evidence="4 9" id="KW-0812">Transmembrane</keyword>
<keyword evidence="12" id="KW-1185">Reference proteome</keyword>
<dbReference type="PROSITE" id="PS00211">
    <property type="entry name" value="ABC_TRANSPORTER_1"/>
    <property type="match status" value="1"/>
</dbReference>
<sequence>MDSSEIRAETSFIGNGEIFGNISRDKAVNIRFLDITYRVKSGKQTKAILNNISGEFRAGELSAIIGVSGCGKTTLLNLLAGYRIKTTLGDVLVNGKSRDMTEFKQTSRYVLQDDDISPCFTVLETMMFASNFKLESNCSREQREKVIFEILDMFRLREKADTLIANVSGGERKRVCIALELIDSPSVVLLDEPITGLDESSASQCIRILSELAKSGCTVICSLHCPSARLLQMFRKVYAMSQGECIYQGTMEHIVPYLEQFQLECPVTHNPTDFIIDISTNAFGDYQNQMVNEIRHGKVFNWMPALPMISPHLETDDINRTNGEFLSSPSTLARKKQTSWCLEYRFILNRLMQQLWRDKINLSVITISYILCSIVVGHTYCHVTGNALYSPFVYYLCFIVTTMFLFLGMGPVIAAIPRELRYIRREYFNQWYRLSTYFMALVTSQLPIACTLSIISSIILYVLSGQPMQYWRMSMFAAMVLLISLNSQSFGLMVGSSFNELHSLFVSATIFGAMTIAAHQSVHGEDLSTFHEITLYSGFLRYALEGVLVSLLGLDRPDFPCPPDQWFCPTSKAKSVLKLFGSSNVSYIRSVIVLGSLTLLFVIAAFLIMRHRLNFRQLSRG</sequence>
<dbReference type="Pfam" id="PF00005">
    <property type="entry name" value="ABC_tran"/>
    <property type="match status" value="1"/>
</dbReference>
<dbReference type="InterPro" id="IPR027417">
    <property type="entry name" value="P-loop_NTPase"/>
</dbReference>
<dbReference type="GO" id="GO:0016887">
    <property type="term" value="F:ATP hydrolysis activity"/>
    <property type="evidence" value="ECO:0007669"/>
    <property type="project" value="InterPro"/>
</dbReference>
<name>A0A1I8NUA2_STOCA</name>
<keyword evidence="6" id="KW-0067">ATP-binding</keyword>
<dbReference type="GO" id="GO:0005886">
    <property type="term" value="C:plasma membrane"/>
    <property type="evidence" value="ECO:0007669"/>
    <property type="project" value="TreeGrafter"/>
</dbReference>
<evidence type="ECO:0000256" key="2">
    <source>
        <dbReference type="ARBA" id="ARBA00005814"/>
    </source>
</evidence>
<feature type="domain" description="ABC transporter" evidence="10">
    <location>
        <begin position="30"/>
        <end position="267"/>
    </location>
</feature>
<gene>
    <name evidence="11" type="primary">106093746</name>
</gene>
<dbReference type="PANTHER" id="PTHR48041">
    <property type="entry name" value="ABC TRANSPORTER G FAMILY MEMBER 28"/>
    <property type="match status" value="1"/>
</dbReference>